<dbReference type="RefSeq" id="WP_153651184.1">
    <property type="nucleotide sequence ID" value="NZ_CP045736.1"/>
</dbReference>
<keyword evidence="1" id="KW-0812">Transmembrane</keyword>
<feature type="transmembrane region" description="Helical" evidence="1">
    <location>
        <begin position="39"/>
        <end position="63"/>
    </location>
</feature>
<dbReference type="KEGG" id="aef:GEV26_00140"/>
<evidence type="ECO:0008006" key="4">
    <source>
        <dbReference type="Google" id="ProtNLM"/>
    </source>
</evidence>
<keyword evidence="1" id="KW-0472">Membrane</keyword>
<proteinExistence type="predicted"/>
<reference evidence="2 3" key="1">
    <citation type="submission" date="2019-11" db="EMBL/GenBank/DDBJ databases">
        <authorList>
            <person name="Li J."/>
        </authorList>
    </citation>
    <scope>NUCLEOTIDE SEQUENCE [LARGE SCALE GENOMIC DNA]</scope>
    <source>
        <strain evidence="2 3">MF47</strain>
        <plasmid evidence="2 3">p001</plasmid>
    </source>
</reference>
<dbReference type="AlphaFoldDB" id="A0A5Q2MIY3"/>
<gene>
    <name evidence="2" type="ORF">GEV26_00140</name>
</gene>
<dbReference type="Proteomes" id="UP000392064">
    <property type="component" value="Plasmid p001"/>
</dbReference>
<evidence type="ECO:0000313" key="3">
    <source>
        <dbReference type="Proteomes" id="UP000392064"/>
    </source>
</evidence>
<geneLocation type="plasmid" evidence="2 3">
    <name>p001</name>
</geneLocation>
<keyword evidence="2" id="KW-0614">Plasmid</keyword>
<organism evidence="2 3">
    <name type="scientific">Aeromicrobium yanjiei</name>
    <dbReference type="NCBI Taxonomy" id="2662028"/>
    <lineage>
        <taxon>Bacteria</taxon>
        <taxon>Bacillati</taxon>
        <taxon>Actinomycetota</taxon>
        <taxon>Actinomycetes</taxon>
        <taxon>Propionibacteriales</taxon>
        <taxon>Nocardioidaceae</taxon>
        <taxon>Aeromicrobium</taxon>
    </lineage>
</organism>
<sequence>MQILATLPDLLSTLPLAVPDPGSGEAPPGSDGLVTILRWVFYIASAMCVLGVLIAGGMMAVSIQRGSGGEHVSRLGWALGGCIVIGAASALVGALL</sequence>
<feature type="transmembrane region" description="Helical" evidence="1">
    <location>
        <begin position="75"/>
        <end position="95"/>
    </location>
</feature>
<accession>A0A5Q2MIY3</accession>
<evidence type="ECO:0000313" key="2">
    <source>
        <dbReference type="EMBL" id="QGG39910.1"/>
    </source>
</evidence>
<keyword evidence="3" id="KW-1185">Reference proteome</keyword>
<name>A0A5Q2MIY3_9ACTN</name>
<evidence type="ECO:0000256" key="1">
    <source>
        <dbReference type="SAM" id="Phobius"/>
    </source>
</evidence>
<keyword evidence="1" id="KW-1133">Transmembrane helix</keyword>
<protein>
    <recommendedName>
        <fullName evidence="4">Conjugal transfer protein TrbC</fullName>
    </recommendedName>
</protein>
<dbReference type="EMBL" id="CP045736">
    <property type="protein sequence ID" value="QGG39910.1"/>
    <property type="molecule type" value="Genomic_DNA"/>
</dbReference>